<evidence type="ECO:0000313" key="2">
    <source>
        <dbReference type="Proteomes" id="UP000694424"/>
    </source>
</evidence>
<reference evidence="1" key="1">
    <citation type="submission" date="2025-08" db="UniProtKB">
        <authorList>
            <consortium name="Ensembl"/>
        </authorList>
    </citation>
    <scope>IDENTIFICATION</scope>
</reference>
<name>A0A8B9PMH4_APTOW</name>
<sequence length="87" mass="9811">MASAVDSHLSTPSPPGACCAFPGVVLTISQMGEGTLRRTWELSEVTDWTPRFTLRFAMEGLVLQQEIRPPHRWTHHIFSNDCLIMLM</sequence>
<keyword evidence="2" id="KW-1185">Reference proteome</keyword>
<proteinExistence type="predicted"/>
<protein>
    <submittedName>
        <fullName evidence="1">Uncharacterized protein</fullName>
    </submittedName>
</protein>
<accession>A0A8B9PMH4</accession>
<dbReference type="AlphaFoldDB" id="A0A8B9PMH4"/>
<evidence type="ECO:0000313" key="1">
    <source>
        <dbReference type="Ensembl" id="ENSAOWP00000009014.1"/>
    </source>
</evidence>
<dbReference type="Proteomes" id="UP000694424">
    <property type="component" value="Unplaced"/>
</dbReference>
<dbReference type="Ensembl" id="ENSAOWT00000010217.1">
    <property type="protein sequence ID" value="ENSAOWP00000009014.1"/>
    <property type="gene ID" value="ENSAOWG00000006188.1"/>
</dbReference>
<organism evidence="1 2">
    <name type="scientific">Apteryx owenii</name>
    <name type="common">Little spotted kiwi</name>
    <dbReference type="NCBI Taxonomy" id="8824"/>
    <lineage>
        <taxon>Eukaryota</taxon>
        <taxon>Metazoa</taxon>
        <taxon>Chordata</taxon>
        <taxon>Craniata</taxon>
        <taxon>Vertebrata</taxon>
        <taxon>Euteleostomi</taxon>
        <taxon>Archelosauria</taxon>
        <taxon>Archosauria</taxon>
        <taxon>Dinosauria</taxon>
        <taxon>Saurischia</taxon>
        <taxon>Theropoda</taxon>
        <taxon>Coelurosauria</taxon>
        <taxon>Aves</taxon>
        <taxon>Palaeognathae</taxon>
        <taxon>Apterygiformes</taxon>
        <taxon>Apterygidae</taxon>
        <taxon>Apteryx</taxon>
    </lineage>
</organism>
<reference evidence="1" key="2">
    <citation type="submission" date="2025-09" db="UniProtKB">
        <authorList>
            <consortium name="Ensembl"/>
        </authorList>
    </citation>
    <scope>IDENTIFICATION</scope>
</reference>